<dbReference type="GO" id="GO:0005506">
    <property type="term" value="F:iron ion binding"/>
    <property type="evidence" value="ECO:0007669"/>
    <property type="project" value="InterPro"/>
</dbReference>
<dbReference type="AlphaFoldDB" id="A0A8H3G7F9"/>
<sequence length="418" mass="47424">MDFFRPAQPSLLDRAWLMVRYPYDIVRNPLDAFLSIPALSFLIIPTFSSYSTSLNLLFFYLTWSTLILSNSPLKVEIFGTIAIRVLFYILPSVVFLTFDSAVPKIAVGIKEHGEDALPQGDKPEGRKSRCWKISLVSASNVLLGIALQVGIEVLFTQILHVRSALKITTSIPLPWSIAFDLVKGLLLRELLTYVLHRYVLHNSSSPLTDYHVNWQHSVSTPYSMVANYDHPIAYVVHVFLPAYLPAMLFRFHLLTYHLYLAIVSLEETFAYSGYNVLPSGLILGGIARRQERHLMKNGAGNFGCFGALDFALGTSLGQDVVEDVTQEVQEAIHNERGKSKENASPKKTSRGRKPRKPHAEDRDEHEDEDPTKRLSRGRRLKEPRVGNEDVEEEEEAHQRNEEAESPKRRTGRPRKERS</sequence>
<keyword evidence="9" id="KW-1185">Reference proteome</keyword>
<accession>A0A8H3G7F9</accession>
<dbReference type="OrthoDB" id="408954at2759"/>
<feature type="domain" description="Fatty acid hydroxylase" evidence="7">
    <location>
        <begin position="182"/>
        <end position="314"/>
    </location>
</feature>
<evidence type="ECO:0000256" key="5">
    <source>
        <dbReference type="SAM" id="MobiDB-lite"/>
    </source>
</evidence>
<feature type="compositionally biased region" description="Basic residues" evidence="5">
    <location>
        <begin position="347"/>
        <end position="356"/>
    </location>
</feature>
<reference evidence="8" key="1">
    <citation type="submission" date="2021-03" db="EMBL/GenBank/DDBJ databases">
        <authorList>
            <person name="Tagirdzhanova G."/>
        </authorList>
    </citation>
    <scope>NUCLEOTIDE SEQUENCE</scope>
</reference>
<evidence type="ECO:0000259" key="7">
    <source>
        <dbReference type="Pfam" id="PF04116"/>
    </source>
</evidence>
<dbReference type="GO" id="GO:0008610">
    <property type="term" value="P:lipid biosynthetic process"/>
    <property type="evidence" value="ECO:0007669"/>
    <property type="project" value="InterPro"/>
</dbReference>
<dbReference type="GO" id="GO:0016491">
    <property type="term" value="F:oxidoreductase activity"/>
    <property type="evidence" value="ECO:0007669"/>
    <property type="project" value="InterPro"/>
</dbReference>
<keyword evidence="4 6" id="KW-0472">Membrane</keyword>
<feature type="compositionally biased region" description="Basic and acidic residues" evidence="5">
    <location>
        <begin position="396"/>
        <end position="407"/>
    </location>
</feature>
<evidence type="ECO:0000256" key="1">
    <source>
        <dbReference type="ARBA" id="ARBA00004370"/>
    </source>
</evidence>
<dbReference type="Proteomes" id="UP000664521">
    <property type="component" value="Unassembled WGS sequence"/>
</dbReference>
<evidence type="ECO:0000256" key="6">
    <source>
        <dbReference type="SAM" id="Phobius"/>
    </source>
</evidence>
<dbReference type="GO" id="GO:0016020">
    <property type="term" value="C:membrane"/>
    <property type="evidence" value="ECO:0007669"/>
    <property type="project" value="UniProtKB-SubCell"/>
</dbReference>
<feature type="transmembrane region" description="Helical" evidence="6">
    <location>
        <begin position="232"/>
        <end position="249"/>
    </location>
</feature>
<feature type="transmembrane region" description="Helical" evidence="6">
    <location>
        <begin position="75"/>
        <end position="98"/>
    </location>
</feature>
<dbReference type="Pfam" id="PF04116">
    <property type="entry name" value="FA_hydroxylase"/>
    <property type="match status" value="1"/>
</dbReference>
<feature type="region of interest" description="Disordered" evidence="5">
    <location>
        <begin position="331"/>
        <end position="418"/>
    </location>
</feature>
<keyword evidence="3 6" id="KW-1133">Transmembrane helix</keyword>
<keyword evidence="2 6" id="KW-0812">Transmembrane</keyword>
<comment type="subcellular location">
    <subcellularLocation>
        <location evidence="1">Membrane</location>
    </subcellularLocation>
</comment>
<proteinExistence type="predicted"/>
<dbReference type="EMBL" id="CAJPDS010000087">
    <property type="protein sequence ID" value="CAF9935942.1"/>
    <property type="molecule type" value="Genomic_DNA"/>
</dbReference>
<feature type="transmembrane region" description="Helical" evidence="6">
    <location>
        <begin position="269"/>
        <end position="287"/>
    </location>
</feature>
<feature type="transmembrane region" description="Helical" evidence="6">
    <location>
        <begin position="133"/>
        <end position="155"/>
    </location>
</feature>
<evidence type="ECO:0000313" key="9">
    <source>
        <dbReference type="Proteomes" id="UP000664521"/>
    </source>
</evidence>
<evidence type="ECO:0000256" key="2">
    <source>
        <dbReference type="ARBA" id="ARBA00022692"/>
    </source>
</evidence>
<feature type="transmembrane region" description="Helical" evidence="6">
    <location>
        <begin position="38"/>
        <end position="63"/>
    </location>
</feature>
<feature type="compositionally biased region" description="Basic residues" evidence="5">
    <location>
        <begin position="408"/>
        <end position="418"/>
    </location>
</feature>
<organism evidence="8 9">
    <name type="scientific">Heterodermia speciosa</name>
    <dbReference type="NCBI Taxonomy" id="116794"/>
    <lineage>
        <taxon>Eukaryota</taxon>
        <taxon>Fungi</taxon>
        <taxon>Dikarya</taxon>
        <taxon>Ascomycota</taxon>
        <taxon>Pezizomycotina</taxon>
        <taxon>Lecanoromycetes</taxon>
        <taxon>OSLEUM clade</taxon>
        <taxon>Lecanoromycetidae</taxon>
        <taxon>Caliciales</taxon>
        <taxon>Physciaceae</taxon>
        <taxon>Heterodermia</taxon>
    </lineage>
</organism>
<dbReference type="InterPro" id="IPR006694">
    <property type="entry name" value="Fatty_acid_hydroxylase"/>
</dbReference>
<evidence type="ECO:0000256" key="4">
    <source>
        <dbReference type="ARBA" id="ARBA00023136"/>
    </source>
</evidence>
<dbReference type="InterPro" id="IPR050307">
    <property type="entry name" value="Sterol_Desaturase_Related"/>
</dbReference>
<dbReference type="PANTHER" id="PTHR11863">
    <property type="entry name" value="STEROL DESATURASE"/>
    <property type="match status" value="1"/>
</dbReference>
<protein>
    <recommendedName>
        <fullName evidence="7">Fatty acid hydroxylase domain-containing protein</fullName>
    </recommendedName>
</protein>
<evidence type="ECO:0000256" key="3">
    <source>
        <dbReference type="ARBA" id="ARBA00022989"/>
    </source>
</evidence>
<gene>
    <name evidence="8" type="ORF">HETSPECPRED_009955</name>
</gene>
<evidence type="ECO:0000313" key="8">
    <source>
        <dbReference type="EMBL" id="CAF9935942.1"/>
    </source>
</evidence>
<comment type="caution">
    <text evidence="8">The sequence shown here is derived from an EMBL/GenBank/DDBJ whole genome shotgun (WGS) entry which is preliminary data.</text>
</comment>
<name>A0A8H3G7F9_9LECA</name>
<feature type="compositionally biased region" description="Basic and acidic residues" evidence="5">
    <location>
        <begin position="331"/>
        <end position="344"/>
    </location>
</feature>